<feature type="chain" id="PRO_5044683154" description="Melanoma inhibitory activity protein 2" evidence="19">
    <location>
        <begin position="23"/>
        <end position="1337"/>
    </location>
</feature>
<dbReference type="PANTHER" id="PTHR23158">
    <property type="entry name" value="MELANOMA INHIBITORY ACTIVITY-RELATED"/>
    <property type="match status" value="1"/>
</dbReference>
<evidence type="ECO:0000256" key="5">
    <source>
        <dbReference type="ARBA" id="ARBA00022824"/>
    </source>
</evidence>
<evidence type="ECO:0000256" key="12">
    <source>
        <dbReference type="ARBA" id="ARBA00063217"/>
    </source>
</evidence>
<dbReference type="Gene3D" id="2.30.30.40">
    <property type="entry name" value="SH3 Domains"/>
    <property type="match status" value="1"/>
</dbReference>
<feature type="compositionally biased region" description="Basic and acidic residues" evidence="17">
    <location>
        <begin position="265"/>
        <end position="281"/>
    </location>
</feature>
<dbReference type="CDD" id="cd11892">
    <property type="entry name" value="SH3_MIA2"/>
    <property type="match status" value="1"/>
</dbReference>
<feature type="compositionally biased region" description="Polar residues" evidence="17">
    <location>
        <begin position="331"/>
        <end position="345"/>
    </location>
</feature>
<keyword evidence="5" id="KW-0256">Endoplasmic reticulum</keyword>
<dbReference type="Pfam" id="PF07653">
    <property type="entry name" value="SH3_2"/>
    <property type="match status" value="1"/>
</dbReference>
<evidence type="ECO:0000256" key="13">
    <source>
        <dbReference type="ARBA" id="ARBA00072324"/>
    </source>
</evidence>
<dbReference type="InterPro" id="IPR051500">
    <property type="entry name" value="cTAGE_MIA/OTOR"/>
</dbReference>
<dbReference type="Proteomes" id="UP000694722">
    <property type="component" value="Unplaced"/>
</dbReference>
<dbReference type="PROSITE" id="PS50002">
    <property type="entry name" value="SH3"/>
    <property type="match status" value="1"/>
</dbReference>
<feature type="domain" description="SH3" evidence="20">
    <location>
        <begin position="39"/>
        <end position="101"/>
    </location>
</feature>
<evidence type="ECO:0000256" key="10">
    <source>
        <dbReference type="ARBA" id="ARBA00058328"/>
    </source>
</evidence>
<sequence>MAELGIHRILLLVISLTKCLEGTKRLADFKKCGDLECETLISRVLAIRDYRGPDCRYLNFTKGEEISVYIKLAGEKEDLWAGSKGKDFGYFPRDAVQIEEVFISEEVQISTKESDFFCLLGISYTFENEDIELNIDHSDNIYLYEEDEDPKSNVYESDFQIEPGFFSTSEGTLFEDQFPASEAPEAIRSTSESKDWEAAEVRSVEEHPLPEVDHVPPSSAVPEVKGWFGFRKDQAEGETFESVIEPLQESSLLSRKIAVEDENDPEKLNNDEPQTEHKQEPESEVDSMPTKQSELVSESEHYPQDTGWFGGRFTSYFGFRGEDTGLELLSKESNPPLQDVPNSISSEEESTVPCTETLTEKEDTLTNDSSILKPRWFEFGFAMLGIAYANEDKIISDDGKNEESGGEDKHGPPPTSEFDPGEEQELKIMKIVETESQIGKEGALEKTDDSDTLPYFKKFLGNFENSWNFKNIPKETELPFPKKTLDENNVGENDETEEFSLENYPTDNTEDMTLESRYSQSDMNSKIELPMIIHEEVHFKTLSSENNDENSKTSLDTERSTMVEIDTSVENTLPNSQIFSTDYSLSSQNYLDQKEDASVGQILKYLFQIDVFDFLNPAFSPIVILTGRVVAALPEDMNFHGFPWEVVICATIVGLFAVVLFLWRSFRSNVLSSSFIYSVAFFQYEGLESSLKDASFEKESTEAQSLEAFCGKLINSQSELEDEILFLEKELREEKSKHSEQDELMVDISKRIQSLEDESKSLKSQVSEAKTTFKIFQMNEERLKISIKDALSENSQLQESQKQLLQEAEEWRERVNELNKQKMTFEDSRAHVEQVLCDKENQIKSLTERLLKMKDWSAVLGEDITNDDNLDLEMKNDSENDTLPKGTLKKLIHAAKLKASLKTLEGERNQIYTQLSEVDKTKEDLTECIENLQTEQASLQSENTQFENEIQKLQQKLKVMTELYQENEMTLHRKLTVEENYRLEKEEKLSKADEKISHAVEELETYRKRARDLEEELERTIHSYQGQSISHEKKAHDNWVSVKFSKFLLSDCSFHNLNDEFKRLTETELKFELLEKDPYALDVPNTAFGRGSRGPGNPLDHPITNERGDSSADWLIDPHRAPSDTGSLSPPWEQDRRMMIPPSGQPYPDPVFPPQRQDRFYSNSGRLSGPAELRSFNMPSLDKVDGPVSSEMESNRTDGKDDLGNLNVPDSSLPNESEATGPGFVPPPRPPVRGPLFPLDARGPFLRRGPPFPPPPPGSMYAAPRDYFPPRDFPGPPPPPFAMRSVYPPRGFPHYLPPRAGFFPPPPHPESRSEFPAGLIPPSNEPTTEHPEPQQET</sequence>
<keyword evidence="3 18" id="KW-0812">Transmembrane</keyword>
<comment type="similarity">
    <text evidence="11">Belongs to the MIA/OTOR family.</text>
</comment>
<feature type="coiled-coil region" evidence="16">
    <location>
        <begin position="915"/>
        <end position="1027"/>
    </location>
</feature>
<dbReference type="Ensembl" id="ENSSSCT00040092470.1">
    <property type="protein sequence ID" value="ENSSSCP00040040818.1"/>
    <property type="gene ID" value="ENSSSCG00040061577.1"/>
</dbReference>
<evidence type="ECO:0000256" key="2">
    <source>
        <dbReference type="ARBA" id="ARBA00022443"/>
    </source>
</evidence>
<feature type="compositionally biased region" description="Pro residues" evidence="17">
    <location>
        <begin position="1224"/>
        <end position="1233"/>
    </location>
</feature>
<feature type="compositionally biased region" description="Low complexity" evidence="17">
    <location>
        <begin position="1234"/>
        <end position="1249"/>
    </location>
</feature>
<protein>
    <recommendedName>
        <fullName evidence="13">Melanoma inhibitory activity protein 2</fullName>
    </recommendedName>
    <alternativeName>
        <fullName evidence="14">CTAGE family member 5 ER export factor</fullName>
    </alternativeName>
</protein>
<organism evidence="21 22">
    <name type="scientific">Sus scrofa</name>
    <name type="common">Pig</name>
    <dbReference type="NCBI Taxonomy" id="9823"/>
    <lineage>
        <taxon>Eukaryota</taxon>
        <taxon>Metazoa</taxon>
        <taxon>Chordata</taxon>
        <taxon>Craniata</taxon>
        <taxon>Vertebrata</taxon>
        <taxon>Euteleostomi</taxon>
        <taxon>Mammalia</taxon>
        <taxon>Eutheria</taxon>
        <taxon>Laurasiatheria</taxon>
        <taxon>Artiodactyla</taxon>
        <taxon>Suina</taxon>
        <taxon>Suidae</taxon>
        <taxon>Sus</taxon>
    </lineage>
</organism>
<evidence type="ECO:0000313" key="21">
    <source>
        <dbReference type="Ensembl" id="ENSSSCP00055002990.1"/>
    </source>
</evidence>
<dbReference type="PANTHER" id="PTHR23158:SF38">
    <property type="entry name" value="MELANOMA INHIBITORY ACTIVITY PROTEIN 2"/>
    <property type="match status" value="1"/>
</dbReference>
<feature type="compositionally biased region" description="Basic and acidic residues" evidence="17">
    <location>
        <begin position="1103"/>
        <end position="1122"/>
    </location>
</feature>
<evidence type="ECO:0000313" key="22">
    <source>
        <dbReference type="Proteomes" id="UP000694724"/>
    </source>
</evidence>
<feature type="compositionally biased region" description="Basic and acidic residues" evidence="17">
    <location>
        <begin position="1327"/>
        <end position="1337"/>
    </location>
</feature>
<comment type="function">
    <text evidence="10">Plays a role in the transport of cargos that are too large to fit into COPII-coated vesicles and require specific mechanisms to be incorporated into membrane-bound carriers and exported from the endoplasmic reticulum. Plays a role in the secretion of lipoproteins, pre-chylomicrons and pre-VLDLs, by participating in their export from the endoplasmic reticulum. Thereby, may play a role in cholesterol and triglyceride homeostasis. Required for collagen VII (COL7A1) secretion by loading COL7A1 into transport carriers and recruiting PREB/SEC12 at the endoplasmic reticulum exit sites.</text>
</comment>
<feature type="coiled-coil region" evidence="16">
    <location>
        <begin position="684"/>
        <end position="828"/>
    </location>
</feature>
<evidence type="ECO:0000256" key="4">
    <source>
        <dbReference type="ARBA" id="ARBA00022729"/>
    </source>
</evidence>
<evidence type="ECO:0000256" key="7">
    <source>
        <dbReference type="ARBA" id="ARBA00023054"/>
    </source>
</evidence>
<name>A0A8D0KA86_PIG</name>
<reference evidence="21" key="1">
    <citation type="submission" date="2025-05" db="UniProtKB">
        <authorList>
            <consortium name="Ensembl"/>
        </authorList>
    </citation>
    <scope>IDENTIFICATION</scope>
</reference>
<feature type="signal peptide" evidence="19">
    <location>
        <begin position="1"/>
        <end position="22"/>
    </location>
</feature>
<dbReference type="FunFam" id="1.20.5.340:FF:000044">
    <property type="entry name" value="MIA SH3 domain ER export factor 2"/>
    <property type="match status" value="1"/>
</dbReference>
<dbReference type="Proteomes" id="UP000694720">
    <property type="component" value="Unplaced"/>
</dbReference>
<dbReference type="Ensembl" id="ENSSSCT00045053426.1">
    <property type="protein sequence ID" value="ENSSSCP00045037152.1"/>
    <property type="gene ID" value="ENSSSCG00045030090.1"/>
</dbReference>
<keyword evidence="8 18" id="KW-0472">Membrane</keyword>
<feature type="compositionally biased region" description="Polar residues" evidence="17">
    <location>
        <begin position="1208"/>
        <end position="1218"/>
    </location>
</feature>
<feature type="region of interest" description="Disordered" evidence="17">
    <location>
        <begin position="328"/>
        <end position="356"/>
    </location>
</feature>
<dbReference type="InterPro" id="IPR035555">
    <property type="entry name" value="MIA2_SH3"/>
</dbReference>
<evidence type="ECO:0000256" key="15">
    <source>
        <dbReference type="PROSITE-ProRule" id="PRU00192"/>
    </source>
</evidence>
<feature type="region of interest" description="Disordered" evidence="17">
    <location>
        <begin position="181"/>
        <end position="202"/>
    </location>
</feature>
<evidence type="ECO:0000256" key="6">
    <source>
        <dbReference type="ARBA" id="ARBA00022989"/>
    </source>
</evidence>
<proteinExistence type="inferred from homology"/>
<evidence type="ECO:0000256" key="3">
    <source>
        <dbReference type="ARBA" id="ARBA00022692"/>
    </source>
</evidence>
<dbReference type="SUPFAM" id="SSF50044">
    <property type="entry name" value="SH3-domain"/>
    <property type="match status" value="1"/>
</dbReference>
<feature type="region of interest" description="Disordered" evidence="17">
    <location>
        <begin position="1298"/>
        <end position="1337"/>
    </location>
</feature>
<dbReference type="GO" id="GO:0005789">
    <property type="term" value="C:endoplasmic reticulum membrane"/>
    <property type="evidence" value="ECO:0007669"/>
    <property type="project" value="UniProtKB-SubCell"/>
</dbReference>
<keyword evidence="6 18" id="KW-1133">Transmembrane helix</keyword>
<keyword evidence="7 16" id="KW-0175">Coiled coil</keyword>
<feature type="compositionally biased region" description="Basic and acidic residues" evidence="17">
    <location>
        <begin position="396"/>
        <end position="411"/>
    </location>
</feature>
<dbReference type="InterPro" id="IPR001452">
    <property type="entry name" value="SH3_domain"/>
</dbReference>
<feature type="compositionally biased region" description="Basic and acidic residues" evidence="17">
    <location>
        <begin position="191"/>
        <end position="202"/>
    </location>
</feature>
<dbReference type="FunFam" id="2.30.30.40:FF:000142">
    <property type="entry name" value="melanoma inhibitory activity protein 2 isoform X2"/>
    <property type="match status" value="1"/>
</dbReference>
<dbReference type="InterPro" id="IPR036028">
    <property type="entry name" value="SH3-like_dom_sf"/>
</dbReference>
<feature type="region of interest" description="Disordered" evidence="17">
    <location>
        <begin position="254"/>
        <end position="304"/>
    </location>
</feature>
<evidence type="ECO:0000256" key="14">
    <source>
        <dbReference type="ARBA" id="ARBA00078803"/>
    </source>
</evidence>
<keyword evidence="4 19" id="KW-0732">Signal</keyword>
<keyword evidence="9" id="KW-0325">Glycoprotein</keyword>
<evidence type="ECO:0000256" key="17">
    <source>
        <dbReference type="SAM" id="MobiDB-lite"/>
    </source>
</evidence>
<evidence type="ECO:0000256" key="16">
    <source>
        <dbReference type="SAM" id="Coils"/>
    </source>
</evidence>
<dbReference type="Ensembl" id="ENSSSCT00035098090.1">
    <property type="protein sequence ID" value="ENSSSCP00035041420.1"/>
    <property type="gene ID" value="ENSSSCG00035071529.1"/>
</dbReference>
<feature type="compositionally biased region" description="Pro residues" evidence="17">
    <location>
        <begin position="1143"/>
        <end position="1153"/>
    </location>
</feature>
<comment type="subcellular location">
    <subcellularLocation>
        <location evidence="1">Endoplasmic reticulum membrane</location>
        <topology evidence="1">Single-pass membrane protein</topology>
    </subcellularLocation>
</comment>
<feature type="compositionally biased region" description="Basic and acidic residues" evidence="17">
    <location>
        <begin position="1193"/>
        <end position="1203"/>
    </location>
</feature>
<evidence type="ECO:0000256" key="11">
    <source>
        <dbReference type="ARBA" id="ARBA00061486"/>
    </source>
</evidence>
<feature type="region of interest" description="Disordered" evidence="17">
    <location>
        <begin position="1085"/>
        <end position="1282"/>
    </location>
</feature>
<evidence type="ECO:0000256" key="1">
    <source>
        <dbReference type="ARBA" id="ARBA00004389"/>
    </source>
</evidence>
<evidence type="ECO:0000256" key="19">
    <source>
        <dbReference type="SAM" id="SignalP"/>
    </source>
</evidence>
<evidence type="ECO:0000256" key="18">
    <source>
        <dbReference type="SAM" id="Phobius"/>
    </source>
</evidence>
<dbReference type="Proteomes" id="UP000694724">
    <property type="component" value="Unplaced"/>
</dbReference>
<dbReference type="Ensembl" id="ENSSSCT00055003923.1">
    <property type="protein sequence ID" value="ENSSSCP00055002990.1"/>
    <property type="gene ID" value="ENSSSCG00055001866.1"/>
</dbReference>
<accession>A0A8D0KA86</accession>
<evidence type="ECO:0000256" key="8">
    <source>
        <dbReference type="ARBA" id="ARBA00023136"/>
    </source>
</evidence>
<dbReference type="Proteomes" id="UP000694728">
    <property type="component" value="Unplaced"/>
</dbReference>
<feature type="compositionally biased region" description="Pro residues" evidence="17">
    <location>
        <begin position="1271"/>
        <end position="1281"/>
    </location>
</feature>
<gene>
    <name evidence="21" type="primary">MIA2</name>
</gene>
<keyword evidence="2 15" id="KW-0728">SH3 domain</keyword>
<evidence type="ECO:0000256" key="9">
    <source>
        <dbReference type="ARBA" id="ARBA00023180"/>
    </source>
</evidence>
<feature type="region of interest" description="Disordered" evidence="17">
    <location>
        <begin position="396"/>
        <end position="422"/>
    </location>
</feature>
<feature type="transmembrane region" description="Helical" evidence="18">
    <location>
        <begin position="642"/>
        <end position="663"/>
    </location>
</feature>
<dbReference type="Gene3D" id="6.10.250.3110">
    <property type="match status" value="1"/>
</dbReference>
<evidence type="ECO:0000259" key="20">
    <source>
        <dbReference type="PROSITE" id="PS50002"/>
    </source>
</evidence>
<comment type="subunit">
    <text evidence="12">Interacts with MIA3. Interacts with the COPII coat subunits SEC23A, SEC23B and maybe SEC24C. Interacts with PREB; recruits PREB to endoplasmic reticulum exit sites. Interacts with APOB.</text>
</comment>